<keyword evidence="2" id="KW-1185">Reference proteome</keyword>
<sequence>MLLHLPKELISLIFSRLDGRSLVLCQLLSRQCSEVILSNLQLTYRINLFSANLTDNPNHHAPLIERSESLKSFIRARDEGNWSDPVILDSLFEVAHSDTFRSLRAFSGVLAFSADGHFCCIDASEVASGGRVRRWEFVAKFPDAAFIFPYPPQNLLLVKERQPGQLIFRPLSLETGQDHPEALRRSLPPIPCPAETIYNDYYVCDEYLRV</sequence>
<organism evidence="1 2">
    <name type="scientific">Pluteus cervinus</name>
    <dbReference type="NCBI Taxonomy" id="181527"/>
    <lineage>
        <taxon>Eukaryota</taxon>
        <taxon>Fungi</taxon>
        <taxon>Dikarya</taxon>
        <taxon>Basidiomycota</taxon>
        <taxon>Agaricomycotina</taxon>
        <taxon>Agaricomycetes</taxon>
        <taxon>Agaricomycetidae</taxon>
        <taxon>Agaricales</taxon>
        <taxon>Pluteineae</taxon>
        <taxon>Pluteaceae</taxon>
        <taxon>Pluteus</taxon>
    </lineage>
</organism>
<protein>
    <submittedName>
        <fullName evidence="1">Uncharacterized protein</fullName>
    </submittedName>
</protein>
<dbReference type="Proteomes" id="UP000308600">
    <property type="component" value="Unassembled WGS sequence"/>
</dbReference>
<name>A0ACD3AVQ8_9AGAR</name>
<gene>
    <name evidence="1" type="ORF">BDN72DRAFT_897315</name>
</gene>
<accession>A0ACD3AVQ8</accession>
<evidence type="ECO:0000313" key="2">
    <source>
        <dbReference type="Proteomes" id="UP000308600"/>
    </source>
</evidence>
<reference evidence="1 2" key="1">
    <citation type="journal article" date="2019" name="Nat. Ecol. Evol.">
        <title>Megaphylogeny resolves global patterns of mushroom evolution.</title>
        <authorList>
            <person name="Varga T."/>
            <person name="Krizsan K."/>
            <person name="Foldi C."/>
            <person name="Dima B."/>
            <person name="Sanchez-Garcia M."/>
            <person name="Sanchez-Ramirez S."/>
            <person name="Szollosi G.J."/>
            <person name="Szarkandi J.G."/>
            <person name="Papp V."/>
            <person name="Albert L."/>
            <person name="Andreopoulos W."/>
            <person name="Angelini C."/>
            <person name="Antonin V."/>
            <person name="Barry K.W."/>
            <person name="Bougher N.L."/>
            <person name="Buchanan P."/>
            <person name="Buyck B."/>
            <person name="Bense V."/>
            <person name="Catcheside P."/>
            <person name="Chovatia M."/>
            <person name="Cooper J."/>
            <person name="Damon W."/>
            <person name="Desjardin D."/>
            <person name="Finy P."/>
            <person name="Geml J."/>
            <person name="Haridas S."/>
            <person name="Hughes K."/>
            <person name="Justo A."/>
            <person name="Karasinski D."/>
            <person name="Kautmanova I."/>
            <person name="Kiss B."/>
            <person name="Kocsube S."/>
            <person name="Kotiranta H."/>
            <person name="LaButti K.M."/>
            <person name="Lechner B.E."/>
            <person name="Liimatainen K."/>
            <person name="Lipzen A."/>
            <person name="Lukacs Z."/>
            <person name="Mihaltcheva S."/>
            <person name="Morgado L.N."/>
            <person name="Niskanen T."/>
            <person name="Noordeloos M.E."/>
            <person name="Ohm R.A."/>
            <person name="Ortiz-Santana B."/>
            <person name="Ovrebo C."/>
            <person name="Racz N."/>
            <person name="Riley R."/>
            <person name="Savchenko A."/>
            <person name="Shiryaev A."/>
            <person name="Soop K."/>
            <person name="Spirin V."/>
            <person name="Szebenyi C."/>
            <person name="Tomsovsky M."/>
            <person name="Tulloss R.E."/>
            <person name="Uehling J."/>
            <person name="Grigoriev I.V."/>
            <person name="Vagvolgyi C."/>
            <person name="Papp T."/>
            <person name="Martin F.M."/>
            <person name="Miettinen O."/>
            <person name="Hibbett D.S."/>
            <person name="Nagy L.G."/>
        </authorList>
    </citation>
    <scope>NUCLEOTIDE SEQUENCE [LARGE SCALE GENOMIC DNA]</scope>
    <source>
        <strain evidence="1 2">NL-1719</strain>
    </source>
</reference>
<proteinExistence type="predicted"/>
<evidence type="ECO:0000313" key="1">
    <source>
        <dbReference type="EMBL" id="TFK69421.1"/>
    </source>
</evidence>
<dbReference type="EMBL" id="ML208331">
    <property type="protein sequence ID" value="TFK69421.1"/>
    <property type="molecule type" value="Genomic_DNA"/>
</dbReference>